<evidence type="ECO:0000313" key="3">
    <source>
        <dbReference type="EMBL" id="MDC0669429.1"/>
    </source>
</evidence>
<dbReference type="PRINTS" id="PR00081">
    <property type="entry name" value="GDHRDH"/>
</dbReference>
<dbReference type="EMBL" id="JAQNDN010000007">
    <property type="protein sequence ID" value="MDC0669429.1"/>
    <property type="molecule type" value="Genomic_DNA"/>
</dbReference>
<comment type="similarity">
    <text evidence="1">Belongs to the short-chain dehydrogenases/reductases (SDR) family.</text>
</comment>
<dbReference type="InterPro" id="IPR002347">
    <property type="entry name" value="SDR_fam"/>
</dbReference>
<keyword evidence="2" id="KW-0560">Oxidoreductase</keyword>
<dbReference type="PANTHER" id="PTHR24320">
    <property type="entry name" value="RETINOL DEHYDROGENASE"/>
    <property type="match status" value="1"/>
</dbReference>
<dbReference type="InterPro" id="IPR036291">
    <property type="entry name" value="NAD(P)-bd_dom_sf"/>
</dbReference>
<dbReference type="Proteomes" id="UP001217838">
    <property type="component" value="Unassembled WGS sequence"/>
</dbReference>
<dbReference type="SUPFAM" id="SSF51735">
    <property type="entry name" value="NAD(P)-binding Rossmann-fold domains"/>
    <property type="match status" value="1"/>
</dbReference>
<dbReference type="PANTHER" id="PTHR24320:SF152">
    <property type="entry name" value="SHORT-CHAIN DEHYDROGENASE_REDUCTASE FAMILY PROTEIN"/>
    <property type="match status" value="1"/>
</dbReference>
<dbReference type="Pfam" id="PF00106">
    <property type="entry name" value="adh_short"/>
    <property type="match status" value="1"/>
</dbReference>
<reference evidence="3 4" key="1">
    <citation type="submission" date="2022-11" db="EMBL/GenBank/DDBJ databases">
        <title>Minimal conservation of predation-associated metabolite biosynthetic gene clusters underscores biosynthetic potential of Myxococcota including descriptions for ten novel species: Archangium lansinium sp. nov., Myxococcus landrumus sp. nov., Nannocystis bai.</title>
        <authorList>
            <person name="Ahearne A."/>
            <person name="Stevens C."/>
            <person name="Dowd S."/>
        </authorList>
    </citation>
    <scope>NUCLEOTIDE SEQUENCE [LARGE SCALE GENOMIC DNA]</scope>
    <source>
        <strain evidence="3 4">NCELM</strain>
    </source>
</reference>
<dbReference type="RefSeq" id="WP_271999241.1">
    <property type="nucleotide sequence ID" value="NZ_JAQNDN010000007.1"/>
</dbReference>
<dbReference type="Gene3D" id="3.40.50.720">
    <property type="entry name" value="NAD(P)-binding Rossmann-like Domain"/>
    <property type="match status" value="1"/>
</dbReference>
<organism evidence="3 4">
    <name type="scientific">Nannocystis radixulma</name>
    <dbReference type="NCBI Taxonomy" id="2995305"/>
    <lineage>
        <taxon>Bacteria</taxon>
        <taxon>Pseudomonadati</taxon>
        <taxon>Myxococcota</taxon>
        <taxon>Polyangia</taxon>
        <taxon>Nannocystales</taxon>
        <taxon>Nannocystaceae</taxon>
        <taxon>Nannocystis</taxon>
    </lineage>
</organism>
<evidence type="ECO:0000256" key="1">
    <source>
        <dbReference type="ARBA" id="ARBA00006484"/>
    </source>
</evidence>
<name>A0ABT5B5N2_9BACT</name>
<comment type="caution">
    <text evidence="3">The sequence shown here is derived from an EMBL/GenBank/DDBJ whole genome shotgun (WGS) entry which is preliminary data.</text>
</comment>
<evidence type="ECO:0000313" key="4">
    <source>
        <dbReference type="Proteomes" id="UP001217838"/>
    </source>
</evidence>
<evidence type="ECO:0000256" key="2">
    <source>
        <dbReference type="ARBA" id="ARBA00023002"/>
    </source>
</evidence>
<proteinExistence type="inferred from homology"/>
<protein>
    <submittedName>
        <fullName evidence="3">SDR family NAD(P)-dependent oxidoreductase</fullName>
    </submittedName>
</protein>
<accession>A0ABT5B5N2</accession>
<keyword evidence="4" id="KW-1185">Reference proteome</keyword>
<sequence length="304" mass="32630">MADIEVEGERCFVVTGATSGLGLALTRRLVRLPGVRVVAPARDLARAAALKLGERVTWVELDLRSLAAVRAFAAGWRGRIDGLVNNAGVSAGALRRTGDGWEETVAVNHLAALQLTVGLLPHLVGGRVVFLGSSTHNPEYRRAQRFAHRGPRFTSIEALARGSEEAGASPARLGFDRYATSKLLNTVTAIELGRRIAGERVAVYGFDPWMMPGTGLQRAMPLPVRFLWATVLRMAVPWMAHASTPERSAVGLEWLLTVRPPPPSGQIFGVDRLPSRTVWTGAQEPALGRAVVDESLALLGATLA</sequence>
<gene>
    <name evidence="3" type="ORF">POL58_16865</name>
</gene>